<dbReference type="RefSeq" id="XP_028138910.1">
    <property type="nucleotide sequence ID" value="XM_028283109.1"/>
</dbReference>
<evidence type="ECO:0000313" key="2">
    <source>
        <dbReference type="RefSeq" id="XP_028138910.1"/>
    </source>
</evidence>
<gene>
    <name evidence="2" type="primary">LOC114333248</name>
</gene>
<feature type="region of interest" description="Disordered" evidence="1">
    <location>
        <begin position="1"/>
        <end position="25"/>
    </location>
</feature>
<name>A0A6P7G2T7_DIAVI</name>
<reference evidence="2" key="1">
    <citation type="submission" date="2025-08" db="UniProtKB">
        <authorList>
            <consortium name="RefSeq"/>
        </authorList>
    </citation>
    <scope>IDENTIFICATION</scope>
    <source>
        <tissue evidence="2">Whole insect</tissue>
    </source>
</reference>
<protein>
    <submittedName>
        <fullName evidence="2">Uncharacterized protein LOC114333248</fullName>
    </submittedName>
</protein>
<proteinExistence type="predicted"/>
<organism evidence="2">
    <name type="scientific">Diabrotica virgifera virgifera</name>
    <name type="common">western corn rootworm</name>
    <dbReference type="NCBI Taxonomy" id="50390"/>
    <lineage>
        <taxon>Eukaryota</taxon>
        <taxon>Metazoa</taxon>
        <taxon>Ecdysozoa</taxon>
        <taxon>Arthropoda</taxon>
        <taxon>Hexapoda</taxon>
        <taxon>Insecta</taxon>
        <taxon>Pterygota</taxon>
        <taxon>Neoptera</taxon>
        <taxon>Endopterygota</taxon>
        <taxon>Coleoptera</taxon>
        <taxon>Polyphaga</taxon>
        <taxon>Cucujiformia</taxon>
        <taxon>Chrysomeloidea</taxon>
        <taxon>Chrysomelidae</taxon>
        <taxon>Galerucinae</taxon>
        <taxon>Diabroticina</taxon>
        <taxon>Diabroticites</taxon>
        <taxon>Diabrotica</taxon>
    </lineage>
</organism>
<dbReference type="AlphaFoldDB" id="A0A6P7G2T7"/>
<dbReference type="InParanoid" id="A0A6P7G2T7"/>
<sequence>MLPEDNSETLSDELQTNRFEEDDSDFEGDLIRNLNLPKDSSELLTSTLKEKNVLHPDTKIIYYRNRDKRSFAFFSRQDDMVFYNNIKGLLEKMGTNVPNGKKVPIGH</sequence>
<accession>A0A6P7G2T7</accession>
<evidence type="ECO:0000256" key="1">
    <source>
        <dbReference type="SAM" id="MobiDB-lite"/>
    </source>
</evidence>
<feature type="compositionally biased region" description="Acidic residues" evidence="1">
    <location>
        <begin position="1"/>
        <end position="11"/>
    </location>
</feature>